<dbReference type="GO" id="GO:0000287">
    <property type="term" value="F:magnesium ion binding"/>
    <property type="evidence" value="ECO:0007669"/>
    <property type="project" value="UniProtKB-UniRule"/>
</dbReference>
<evidence type="ECO:0000256" key="1">
    <source>
        <dbReference type="ARBA" id="ARBA00022679"/>
    </source>
</evidence>
<keyword evidence="5 6" id="KW-0464">Manganese</keyword>
<dbReference type="HAMAP" id="MF_01659">
    <property type="entry name" value="MenD"/>
    <property type="match status" value="1"/>
</dbReference>
<feature type="domain" description="Thiamine pyrophosphate enzyme N-terminal TPP-binding" evidence="7">
    <location>
        <begin position="15"/>
        <end position="129"/>
    </location>
</feature>
<comment type="pathway">
    <text evidence="6">Quinol/quinone metabolism; menaquinone biosynthesis.</text>
</comment>
<dbReference type="PIRSF" id="PIRSF004983">
    <property type="entry name" value="MenD"/>
    <property type="match status" value="1"/>
</dbReference>
<dbReference type="GO" id="GO:0030145">
    <property type="term" value="F:manganese ion binding"/>
    <property type="evidence" value="ECO:0007669"/>
    <property type="project" value="UniProtKB-UniRule"/>
</dbReference>
<dbReference type="EMBL" id="FUHU01000041">
    <property type="protein sequence ID" value="SJM64927.1"/>
    <property type="molecule type" value="Genomic_DNA"/>
</dbReference>
<comment type="cofactor">
    <cofactor evidence="6">
        <name>Mg(2+)</name>
        <dbReference type="ChEBI" id="CHEBI:18420"/>
    </cofactor>
    <cofactor evidence="6">
        <name>Mn(2+)</name>
        <dbReference type="ChEBI" id="CHEBI:29035"/>
    </cofactor>
</comment>
<keyword evidence="9" id="KW-1185">Reference proteome</keyword>
<evidence type="ECO:0000259" key="7">
    <source>
        <dbReference type="Pfam" id="PF02776"/>
    </source>
</evidence>
<dbReference type="GO" id="GO:0030976">
    <property type="term" value="F:thiamine pyrophosphate binding"/>
    <property type="evidence" value="ECO:0007669"/>
    <property type="project" value="UniProtKB-UniRule"/>
</dbReference>
<keyword evidence="3 6" id="KW-0460">Magnesium</keyword>
<evidence type="ECO:0000256" key="3">
    <source>
        <dbReference type="ARBA" id="ARBA00022842"/>
    </source>
</evidence>
<keyword evidence="4 6" id="KW-0786">Thiamine pyrophosphate</keyword>
<evidence type="ECO:0000256" key="5">
    <source>
        <dbReference type="ARBA" id="ARBA00023211"/>
    </source>
</evidence>
<dbReference type="NCBIfam" id="TIGR00173">
    <property type="entry name" value="menD"/>
    <property type="match status" value="1"/>
</dbReference>
<protein>
    <recommendedName>
        <fullName evidence="6">2-succinyl-5-enolpyruvyl-6-hydroxy-3-cyclohexene-1-carboxylate synthase</fullName>
        <shortName evidence="6">SEPHCHC synthase</shortName>
        <ecNumber evidence="6">2.2.1.9</ecNumber>
    </recommendedName>
    <alternativeName>
        <fullName evidence="6">Menaquinone biosynthesis protein MenD</fullName>
    </alternativeName>
</protein>
<evidence type="ECO:0000313" key="8">
    <source>
        <dbReference type="EMBL" id="SJM64927.1"/>
    </source>
</evidence>
<dbReference type="UniPathway" id="UPA01057">
    <property type="reaction ID" value="UER00164"/>
</dbReference>
<comment type="similarity">
    <text evidence="6">Belongs to the TPP enzyme family. MenD subfamily.</text>
</comment>
<dbReference type="InterPro" id="IPR029061">
    <property type="entry name" value="THDP-binding"/>
</dbReference>
<evidence type="ECO:0000256" key="6">
    <source>
        <dbReference type="HAMAP-Rule" id="MF_01659"/>
    </source>
</evidence>
<keyword evidence="6" id="KW-0474">Menaquinone biosynthesis</keyword>
<evidence type="ECO:0000256" key="2">
    <source>
        <dbReference type="ARBA" id="ARBA00022723"/>
    </source>
</evidence>
<evidence type="ECO:0000256" key="4">
    <source>
        <dbReference type="ARBA" id="ARBA00023052"/>
    </source>
</evidence>
<dbReference type="Proteomes" id="UP000195787">
    <property type="component" value="Unassembled WGS sequence"/>
</dbReference>
<dbReference type="AlphaFoldDB" id="A0A1R4GA42"/>
<comment type="cofactor">
    <cofactor evidence="6">
        <name>thiamine diphosphate</name>
        <dbReference type="ChEBI" id="CHEBI:58937"/>
    </cofactor>
    <text evidence="6">Binds 1 thiamine pyrophosphate per subunit.</text>
</comment>
<dbReference type="InterPro" id="IPR012001">
    <property type="entry name" value="Thiamin_PyroP_enz_TPP-bd_dom"/>
</dbReference>
<comment type="catalytic activity">
    <reaction evidence="6">
        <text>isochorismate + 2-oxoglutarate + H(+) = 5-enolpyruvoyl-6-hydroxy-2-succinyl-cyclohex-3-ene-1-carboxylate + CO2</text>
        <dbReference type="Rhea" id="RHEA:25593"/>
        <dbReference type="ChEBI" id="CHEBI:15378"/>
        <dbReference type="ChEBI" id="CHEBI:16526"/>
        <dbReference type="ChEBI" id="CHEBI:16810"/>
        <dbReference type="ChEBI" id="CHEBI:29780"/>
        <dbReference type="ChEBI" id="CHEBI:58818"/>
        <dbReference type="EC" id="2.2.1.9"/>
    </reaction>
</comment>
<dbReference type="CDD" id="cd07037">
    <property type="entry name" value="TPP_PYR_MenD"/>
    <property type="match status" value="1"/>
</dbReference>
<comment type="function">
    <text evidence="6">Catalyzes the thiamine diphosphate-dependent decarboxylation of 2-oxoglutarate and the subsequent addition of the resulting succinic semialdehyde-thiamine pyrophosphate anion to isochorismate to yield 2-succinyl-5-enolpyruvyl-6-hydroxy-3-cyclohexene-1-carboxylate (SEPHCHC).</text>
</comment>
<reference evidence="8 9" key="1">
    <citation type="submission" date="2017-02" db="EMBL/GenBank/DDBJ databases">
        <authorList>
            <person name="Peterson S.W."/>
        </authorList>
    </citation>
    <scope>NUCLEOTIDE SEQUENCE [LARGE SCALE GENOMIC DNA]</scope>
    <source>
        <strain evidence="8 9">LMG 22410</strain>
    </source>
</reference>
<keyword evidence="1 6" id="KW-0808">Transferase</keyword>
<dbReference type="GO" id="GO:0009234">
    <property type="term" value="P:menaquinone biosynthetic process"/>
    <property type="evidence" value="ECO:0007669"/>
    <property type="project" value="UniProtKB-UniRule"/>
</dbReference>
<comment type="subunit">
    <text evidence="6">Homodimer.</text>
</comment>
<name>A0A1R4GA42_9MICO</name>
<keyword evidence="2 6" id="KW-0479">Metal-binding</keyword>
<dbReference type="UniPathway" id="UPA00079"/>
<dbReference type="PANTHER" id="PTHR42916:SF1">
    <property type="entry name" value="PROTEIN PHYLLO, CHLOROPLASTIC"/>
    <property type="match status" value="1"/>
</dbReference>
<dbReference type="Gene3D" id="3.40.50.1220">
    <property type="entry name" value="TPP-binding domain"/>
    <property type="match status" value="1"/>
</dbReference>
<dbReference type="Pfam" id="PF02776">
    <property type="entry name" value="TPP_enzyme_N"/>
    <property type="match status" value="1"/>
</dbReference>
<proteinExistence type="inferred from homology"/>
<dbReference type="Gene3D" id="3.40.50.970">
    <property type="match status" value="2"/>
</dbReference>
<dbReference type="CDD" id="cd02009">
    <property type="entry name" value="TPP_SHCHC_synthase"/>
    <property type="match status" value="1"/>
</dbReference>
<organism evidence="8 9">
    <name type="scientific">Agrococcus casei LMG 22410</name>
    <dbReference type="NCBI Taxonomy" id="1255656"/>
    <lineage>
        <taxon>Bacteria</taxon>
        <taxon>Bacillati</taxon>
        <taxon>Actinomycetota</taxon>
        <taxon>Actinomycetes</taxon>
        <taxon>Micrococcales</taxon>
        <taxon>Microbacteriaceae</taxon>
        <taxon>Agrococcus</taxon>
    </lineage>
</organism>
<accession>A0A1R4GA42</accession>
<evidence type="ECO:0000313" key="9">
    <source>
        <dbReference type="Proteomes" id="UP000195787"/>
    </source>
</evidence>
<comment type="pathway">
    <text evidence="6">Quinol/quinone metabolism; 1,4-dihydroxy-2-naphthoate biosynthesis; 1,4-dihydroxy-2-naphthoate from chorismate: step 2/7.</text>
</comment>
<dbReference type="InterPro" id="IPR004433">
    <property type="entry name" value="MenaQ_synth_MenD"/>
</dbReference>
<gene>
    <name evidence="6" type="primary">menD</name>
    <name evidence="8" type="ORF">CZ674_10190</name>
</gene>
<dbReference type="PANTHER" id="PTHR42916">
    <property type="entry name" value="2-SUCCINYL-5-ENOLPYRUVYL-6-HYDROXY-3-CYCLOHEXENE-1-CARBOXYLATE SYNTHASE"/>
    <property type="match status" value="1"/>
</dbReference>
<dbReference type="EC" id="2.2.1.9" evidence="6"/>
<dbReference type="GO" id="GO:0070204">
    <property type="term" value="F:2-succinyl-5-enolpyruvyl-6-hydroxy-3-cyclohexene-1-carboxylic-acid synthase activity"/>
    <property type="evidence" value="ECO:0007669"/>
    <property type="project" value="UniProtKB-UniRule"/>
</dbReference>
<dbReference type="SUPFAM" id="SSF52518">
    <property type="entry name" value="Thiamin diphosphate-binding fold (THDP-binding)"/>
    <property type="match status" value="2"/>
</dbReference>
<sequence length="552" mass="58697">MPDAGQHYSAGQYSARLIAALIACGVTDLVVCPGSRSQALALAAAAQERAGRIRLHVRIDERSAAFFALGLARETGVPAPVVVTSGTAVANLVPAVLEAHHSDVPMLLLTADRPAELQGVRANQTTDQATLFSGIVRAARTIEADALTRPDHDARAAFAAAIGASADHVTDQDADPGPVQLNVRLREPLSDADMLAEPPTLEAPRRDELPEIAVAPKPGTVVLAGADALRDGQDPNLLAQRLSVPLIAEPSSGARLGRECVSVQLLETELAAEVRRVIVFGHPTLSRSTARLLATADEVLVAARAGENLPGTPLRGRLTAASTETDRSWLGRWVVSDRKAREAAEEPLSIEGLNRRELAKEGLRQARRPVDRETLVRSVWEHTWPHDRLVLGASRLIRVLDRTVTGKAITVHSNRGLAGIDGTIATGLGVAAALDRSARGGVTRILVGDITALHDAASLLVNPAEQRPRVQIVIGDDGGGTIFDDLEVRQSADEADFTRVLTTPVRADFKGLAEAYGWAHVLVTDRAGLERALTEKSTCVIEVRLHEEPSGD</sequence>